<dbReference type="InterPro" id="IPR002771">
    <property type="entry name" value="Multi_antbiot-R_MarC"/>
</dbReference>
<feature type="transmembrane region" description="Helical" evidence="8">
    <location>
        <begin position="69"/>
        <end position="91"/>
    </location>
</feature>
<keyword evidence="4" id="KW-0997">Cell inner membrane</keyword>
<comment type="subcellular location">
    <subcellularLocation>
        <location evidence="1">Cell inner membrane</location>
        <topology evidence="1">Multi-pass membrane protein</topology>
    </subcellularLocation>
    <subcellularLocation>
        <location evidence="8">Cell membrane</location>
        <topology evidence="8">Multi-pass membrane protein</topology>
    </subcellularLocation>
</comment>
<protein>
    <recommendedName>
        <fullName evidence="8">UPF0056 membrane protein</fullName>
    </recommendedName>
</protein>
<feature type="transmembrane region" description="Helical" evidence="8">
    <location>
        <begin position="174"/>
        <end position="198"/>
    </location>
</feature>
<evidence type="ECO:0000256" key="8">
    <source>
        <dbReference type="RuleBase" id="RU362048"/>
    </source>
</evidence>
<reference evidence="9 10" key="1">
    <citation type="submission" date="2020-04" db="EMBL/GenBank/DDBJ databases">
        <authorList>
            <person name="De Canck E."/>
        </authorList>
    </citation>
    <scope>NUCLEOTIDE SEQUENCE [LARGE SCALE GENOMIC DNA]</scope>
    <source>
        <strain evidence="9 10">LMG 3328</strain>
    </source>
</reference>
<evidence type="ECO:0000256" key="1">
    <source>
        <dbReference type="ARBA" id="ARBA00004429"/>
    </source>
</evidence>
<comment type="caution">
    <text evidence="8">Lacks conserved residue(s) required for the propagation of feature annotation.</text>
</comment>
<feature type="transmembrane region" description="Helical" evidence="8">
    <location>
        <begin position="97"/>
        <end position="119"/>
    </location>
</feature>
<evidence type="ECO:0000256" key="3">
    <source>
        <dbReference type="ARBA" id="ARBA00022475"/>
    </source>
</evidence>
<organism evidence="9 10">
    <name type="scientific">Achromobacter ruhlandii</name>
    <dbReference type="NCBI Taxonomy" id="72557"/>
    <lineage>
        <taxon>Bacteria</taxon>
        <taxon>Pseudomonadati</taxon>
        <taxon>Pseudomonadota</taxon>
        <taxon>Betaproteobacteria</taxon>
        <taxon>Burkholderiales</taxon>
        <taxon>Alcaligenaceae</taxon>
        <taxon>Achromobacter</taxon>
    </lineage>
</organism>
<dbReference type="NCBIfam" id="NF008228">
    <property type="entry name" value="PRK10995.1"/>
    <property type="match status" value="1"/>
</dbReference>
<evidence type="ECO:0000313" key="10">
    <source>
        <dbReference type="Proteomes" id="UP000494122"/>
    </source>
</evidence>
<dbReference type="Pfam" id="PF01914">
    <property type="entry name" value="MarC"/>
    <property type="match status" value="1"/>
</dbReference>
<keyword evidence="5 8" id="KW-0812">Transmembrane</keyword>
<proteinExistence type="inferred from homology"/>
<dbReference type="GO" id="GO:0005886">
    <property type="term" value="C:plasma membrane"/>
    <property type="evidence" value="ECO:0007669"/>
    <property type="project" value="UniProtKB-SubCell"/>
</dbReference>
<evidence type="ECO:0000256" key="5">
    <source>
        <dbReference type="ARBA" id="ARBA00022692"/>
    </source>
</evidence>
<gene>
    <name evidence="9" type="ORF">LMG3328_03514</name>
</gene>
<evidence type="ECO:0000313" key="9">
    <source>
        <dbReference type="EMBL" id="CAB3885510.1"/>
    </source>
</evidence>
<keyword evidence="3" id="KW-1003">Cell membrane</keyword>
<keyword evidence="7 8" id="KW-0472">Membrane</keyword>
<feature type="transmembrane region" description="Helical" evidence="8">
    <location>
        <begin position="219"/>
        <end position="237"/>
    </location>
</feature>
<evidence type="ECO:0000256" key="4">
    <source>
        <dbReference type="ARBA" id="ARBA00022519"/>
    </source>
</evidence>
<keyword evidence="6 8" id="KW-1133">Transmembrane helix</keyword>
<evidence type="ECO:0000256" key="2">
    <source>
        <dbReference type="ARBA" id="ARBA00009784"/>
    </source>
</evidence>
<dbReference type="PANTHER" id="PTHR33508">
    <property type="entry name" value="UPF0056 MEMBRANE PROTEIN YHCE"/>
    <property type="match status" value="1"/>
</dbReference>
<evidence type="ECO:0000256" key="6">
    <source>
        <dbReference type="ARBA" id="ARBA00022989"/>
    </source>
</evidence>
<name>A0A6S7DD73_9BURK</name>
<dbReference type="AlphaFoldDB" id="A0A6S7DD73"/>
<comment type="similarity">
    <text evidence="2 8">Belongs to the UPF0056 (MarC) family.</text>
</comment>
<dbReference type="NCBIfam" id="TIGR00427">
    <property type="entry name" value="NAAT family transporter"/>
    <property type="match status" value="1"/>
</dbReference>
<dbReference type="PANTHER" id="PTHR33508:SF2">
    <property type="entry name" value="UPF0056 INNER MEMBRANE PROTEIN MARC"/>
    <property type="match status" value="1"/>
</dbReference>
<accession>A0A6S7DD73</accession>
<evidence type="ECO:0000256" key="7">
    <source>
        <dbReference type="ARBA" id="ARBA00023136"/>
    </source>
</evidence>
<dbReference type="EMBL" id="CADILE010000010">
    <property type="protein sequence ID" value="CAB3885510.1"/>
    <property type="molecule type" value="Genomic_DNA"/>
</dbReference>
<dbReference type="Proteomes" id="UP000494122">
    <property type="component" value="Unassembled WGS sequence"/>
</dbReference>
<feature type="transmembrane region" description="Helical" evidence="8">
    <location>
        <begin position="140"/>
        <end position="162"/>
    </location>
</feature>
<sequence length="247" mass="25883">MRCTSIPTRRFSSTAMIDDLVQLGKLVSLGLALMLPLANPLTSMTMLLSLGQHIPYKERERQIRQAACYVVGIMLVTYYAGAWIMATFGISIPGLRIAGGLIVVSIGFTMLFPAAASAASDEREADVAADVAIHRQVPNIAFVPLALPGTAGPGTIAMIISAASTVGSQAASEYPAWTIAVTPIIVFSLLGLLLWICLRSAGRIVALIGNGGVEAISRIMGFLLVCMGVQFVINGVLEIVSQHGAGA</sequence>